<dbReference type="InterPro" id="IPR023753">
    <property type="entry name" value="FAD/NAD-binding_dom"/>
</dbReference>
<sequence>MKDCLIIGGGPAGLTAALYLARFLREIVVFDAREGRALKIPKTHNLAPFPDGISGEDLLGRMQSHAEIYGAEIINDVVLEISKTDGAFRVTTANGTTTGRTGIR</sequence>
<keyword evidence="1" id="KW-0285">Flavoprotein</keyword>
<dbReference type="Pfam" id="PF07992">
    <property type="entry name" value="Pyr_redox_2"/>
    <property type="match status" value="1"/>
</dbReference>
<dbReference type="Gene3D" id="3.50.50.60">
    <property type="entry name" value="FAD/NAD(P)-binding domain"/>
    <property type="match status" value="1"/>
</dbReference>
<name>A0A0F9DBM0_9ZZZZ</name>
<dbReference type="InterPro" id="IPR036188">
    <property type="entry name" value="FAD/NAD-bd_sf"/>
</dbReference>
<keyword evidence="2" id="KW-0560">Oxidoreductase</keyword>
<dbReference type="PRINTS" id="PR00469">
    <property type="entry name" value="PNDRDTASEII"/>
</dbReference>
<feature type="domain" description="FAD/NAD(P)-binding" evidence="3">
    <location>
        <begin position="3"/>
        <end position="35"/>
    </location>
</feature>
<evidence type="ECO:0000259" key="3">
    <source>
        <dbReference type="Pfam" id="PF07992"/>
    </source>
</evidence>
<dbReference type="SUPFAM" id="SSF51905">
    <property type="entry name" value="FAD/NAD(P)-binding domain"/>
    <property type="match status" value="1"/>
</dbReference>
<evidence type="ECO:0000256" key="2">
    <source>
        <dbReference type="ARBA" id="ARBA00023002"/>
    </source>
</evidence>
<dbReference type="AlphaFoldDB" id="A0A0F9DBM0"/>
<dbReference type="InterPro" id="IPR050097">
    <property type="entry name" value="Ferredoxin-NADP_redctase_2"/>
</dbReference>
<proteinExistence type="predicted"/>
<dbReference type="PANTHER" id="PTHR48105">
    <property type="entry name" value="THIOREDOXIN REDUCTASE 1-RELATED-RELATED"/>
    <property type="match status" value="1"/>
</dbReference>
<gene>
    <name evidence="4" type="ORF">LCGC14_2508530</name>
</gene>
<evidence type="ECO:0000256" key="1">
    <source>
        <dbReference type="ARBA" id="ARBA00022630"/>
    </source>
</evidence>
<comment type="caution">
    <text evidence="4">The sequence shown here is derived from an EMBL/GenBank/DDBJ whole genome shotgun (WGS) entry which is preliminary data.</text>
</comment>
<dbReference type="GO" id="GO:0016491">
    <property type="term" value="F:oxidoreductase activity"/>
    <property type="evidence" value="ECO:0007669"/>
    <property type="project" value="UniProtKB-KW"/>
</dbReference>
<dbReference type="EMBL" id="LAZR01040174">
    <property type="protein sequence ID" value="KKL15146.1"/>
    <property type="molecule type" value="Genomic_DNA"/>
</dbReference>
<accession>A0A0F9DBM0</accession>
<reference evidence="4" key="1">
    <citation type="journal article" date="2015" name="Nature">
        <title>Complex archaea that bridge the gap between prokaryotes and eukaryotes.</title>
        <authorList>
            <person name="Spang A."/>
            <person name="Saw J.H."/>
            <person name="Jorgensen S.L."/>
            <person name="Zaremba-Niedzwiedzka K."/>
            <person name="Martijn J."/>
            <person name="Lind A.E."/>
            <person name="van Eijk R."/>
            <person name="Schleper C."/>
            <person name="Guy L."/>
            <person name="Ettema T.J."/>
        </authorList>
    </citation>
    <scope>NUCLEOTIDE SEQUENCE</scope>
</reference>
<organism evidence="4">
    <name type="scientific">marine sediment metagenome</name>
    <dbReference type="NCBI Taxonomy" id="412755"/>
    <lineage>
        <taxon>unclassified sequences</taxon>
        <taxon>metagenomes</taxon>
        <taxon>ecological metagenomes</taxon>
    </lineage>
</organism>
<evidence type="ECO:0000313" key="4">
    <source>
        <dbReference type="EMBL" id="KKL15146.1"/>
    </source>
</evidence>
<protein>
    <recommendedName>
        <fullName evidence="3">FAD/NAD(P)-binding domain-containing protein</fullName>
    </recommendedName>
</protein>